<dbReference type="GO" id="GO:0032259">
    <property type="term" value="P:methylation"/>
    <property type="evidence" value="ECO:0007669"/>
    <property type="project" value="UniProtKB-KW"/>
</dbReference>
<evidence type="ECO:0000259" key="1">
    <source>
        <dbReference type="Pfam" id="PF05050"/>
    </source>
</evidence>
<keyword evidence="2" id="KW-0489">Methyltransferase</keyword>
<dbReference type="SUPFAM" id="SSF53335">
    <property type="entry name" value="S-adenosyl-L-methionine-dependent methyltransferases"/>
    <property type="match status" value="1"/>
</dbReference>
<comment type="caution">
    <text evidence="2">The sequence shown here is derived from an EMBL/GenBank/DDBJ whole genome shotgun (WGS) entry which is preliminary data.</text>
</comment>
<dbReference type="Gene3D" id="3.40.50.150">
    <property type="entry name" value="Vaccinia Virus protein VP39"/>
    <property type="match status" value="1"/>
</dbReference>
<dbReference type="Pfam" id="PF05050">
    <property type="entry name" value="Methyltransf_21"/>
    <property type="match status" value="1"/>
</dbReference>
<dbReference type="PANTHER" id="PTHR36973:SF4">
    <property type="entry name" value="NODULATION PROTEIN"/>
    <property type="match status" value="1"/>
</dbReference>
<dbReference type="InterPro" id="IPR006342">
    <property type="entry name" value="FkbM_mtfrase"/>
</dbReference>
<reference evidence="3" key="1">
    <citation type="journal article" date="2019" name="Int. J. Syst. Evol. Microbiol.">
        <title>The Global Catalogue of Microorganisms (GCM) 10K type strain sequencing project: providing services to taxonomists for standard genome sequencing and annotation.</title>
        <authorList>
            <consortium name="The Broad Institute Genomics Platform"/>
            <consortium name="The Broad Institute Genome Sequencing Center for Infectious Disease"/>
            <person name="Wu L."/>
            <person name="Ma J."/>
        </authorList>
    </citation>
    <scope>NUCLEOTIDE SEQUENCE [LARGE SCALE GENOMIC DNA]</scope>
    <source>
        <strain evidence="3">KCTC 42964</strain>
    </source>
</reference>
<sequence length="365" mass="40629">MTLQRPNPTPRFAAALATLLPPEEGCRIVDIGSRNGIEKIWTPLGAAASFVGFEADPDEAARLNVESAETEGGSAIRHLPFALSDSDGERLFRIARFGQCSSFYAANPDWIGRFPVTEQDTVREVMLPTRSLDSVCRTEGYDRIDFIKIDVEGAELDILKGAHQTLADRHVLGVKTEFWWDPPVKRDYAASFAEIDIYLRGHGFRFFDIKPHYYPRATIPSGRLTGQFDNPEAKARLGYRHFDYGQAFTGDALYFRDPVAAAIAGDPLDAWPAAKLLRLCALMDLFDYGDAGIEILEHLGDRIAPALADGTSLDALYDLLTPTLDGEILSYAAYREIAIAHRRAYRRTWLGLEDWAPPPTRYGKG</sequence>
<organism evidence="2 3">
    <name type="scientific">Marinibaculum pumilum</name>
    <dbReference type="NCBI Taxonomy" id="1766165"/>
    <lineage>
        <taxon>Bacteria</taxon>
        <taxon>Pseudomonadati</taxon>
        <taxon>Pseudomonadota</taxon>
        <taxon>Alphaproteobacteria</taxon>
        <taxon>Rhodospirillales</taxon>
        <taxon>Rhodospirillaceae</taxon>
        <taxon>Marinibaculum</taxon>
    </lineage>
</organism>
<dbReference type="PANTHER" id="PTHR36973">
    <property type="entry name" value="SLL1456 PROTEIN-RELATED"/>
    <property type="match status" value="1"/>
</dbReference>
<feature type="domain" description="Methyltransferase FkbM" evidence="1">
    <location>
        <begin position="44"/>
        <end position="206"/>
    </location>
</feature>
<dbReference type="InterPro" id="IPR029063">
    <property type="entry name" value="SAM-dependent_MTases_sf"/>
</dbReference>
<name>A0ABV7L1E1_9PROT</name>
<accession>A0ABV7L1E1</accession>
<keyword evidence="3" id="KW-1185">Reference proteome</keyword>
<proteinExistence type="predicted"/>
<dbReference type="NCBIfam" id="TIGR01444">
    <property type="entry name" value="fkbM_fam"/>
    <property type="match status" value="1"/>
</dbReference>
<dbReference type="RefSeq" id="WP_379901460.1">
    <property type="nucleotide sequence ID" value="NZ_JBHRTR010000028.1"/>
</dbReference>
<dbReference type="Proteomes" id="UP001595528">
    <property type="component" value="Unassembled WGS sequence"/>
</dbReference>
<gene>
    <name evidence="2" type="ORF">ACFOGJ_14210</name>
</gene>
<dbReference type="InterPro" id="IPR053188">
    <property type="entry name" value="FkbM_Methyltransferase"/>
</dbReference>
<evidence type="ECO:0000313" key="3">
    <source>
        <dbReference type="Proteomes" id="UP001595528"/>
    </source>
</evidence>
<evidence type="ECO:0000313" key="2">
    <source>
        <dbReference type="EMBL" id="MFC3228393.1"/>
    </source>
</evidence>
<protein>
    <submittedName>
        <fullName evidence="2">FkbM family methyltransferase</fullName>
    </submittedName>
</protein>
<dbReference type="GO" id="GO:0008168">
    <property type="term" value="F:methyltransferase activity"/>
    <property type="evidence" value="ECO:0007669"/>
    <property type="project" value="UniProtKB-KW"/>
</dbReference>
<dbReference type="EMBL" id="JBHRTR010000028">
    <property type="protein sequence ID" value="MFC3228393.1"/>
    <property type="molecule type" value="Genomic_DNA"/>
</dbReference>
<keyword evidence="2" id="KW-0808">Transferase</keyword>